<dbReference type="EMBL" id="VSSQ01039626">
    <property type="protein sequence ID" value="MPM92723.1"/>
    <property type="molecule type" value="Genomic_DNA"/>
</dbReference>
<dbReference type="AlphaFoldDB" id="A0A645DVU2"/>
<sequence length="155" mass="16574">MLGGYDDRVDPHRLIAVVFHRHLGLAVRPQVSQLTAAAHFRKALCQPVRQRDGQRHQLGGLVTGKPKHHALVTCAAHVVVGAQRDVGALLVNVGDHRTSVGVEPIFCTGVTDAADRLAHNFGDIHIAGGRDLPHHVHKAGADRCLTGYAPVGVLL</sequence>
<organism evidence="1">
    <name type="scientific">bioreactor metagenome</name>
    <dbReference type="NCBI Taxonomy" id="1076179"/>
    <lineage>
        <taxon>unclassified sequences</taxon>
        <taxon>metagenomes</taxon>
        <taxon>ecological metagenomes</taxon>
    </lineage>
</organism>
<name>A0A645DVU2_9ZZZZ</name>
<evidence type="ECO:0000313" key="1">
    <source>
        <dbReference type="EMBL" id="MPM92723.1"/>
    </source>
</evidence>
<accession>A0A645DVU2</accession>
<gene>
    <name evidence="1" type="ORF">SDC9_139859</name>
</gene>
<reference evidence="1" key="1">
    <citation type="submission" date="2019-08" db="EMBL/GenBank/DDBJ databases">
        <authorList>
            <person name="Kucharzyk K."/>
            <person name="Murdoch R.W."/>
            <person name="Higgins S."/>
            <person name="Loffler F."/>
        </authorList>
    </citation>
    <scope>NUCLEOTIDE SEQUENCE</scope>
</reference>
<comment type="caution">
    <text evidence="1">The sequence shown here is derived from an EMBL/GenBank/DDBJ whole genome shotgun (WGS) entry which is preliminary data.</text>
</comment>
<proteinExistence type="predicted"/>
<protein>
    <submittedName>
        <fullName evidence="1">Uncharacterized protein</fullName>
    </submittedName>
</protein>